<comment type="caution">
    <text evidence="4">The sequence shown here is derived from an EMBL/GenBank/DDBJ whole genome shotgun (WGS) entry which is preliminary data.</text>
</comment>
<accession>A0A151AHY5</accession>
<dbReference type="RefSeq" id="WP_061859235.1">
    <property type="nucleotide sequence ID" value="NZ_LTBB01000020.1"/>
</dbReference>
<dbReference type="Pfam" id="PF13174">
    <property type="entry name" value="TPR_6"/>
    <property type="match status" value="1"/>
</dbReference>
<evidence type="ECO:0000256" key="2">
    <source>
        <dbReference type="SAM" id="MobiDB-lite"/>
    </source>
</evidence>
<dbReference type="PROSITE" id="PS50005">
    <property type="entry name" value="TPR"/>
    <property type="match status" value="2"/>
</dbReference>
<keyword evidence="5" id="KW-1185">Reference proteome</keyword>
<keyword evidence="3" id="KW-1133">Transmembrane helix</keyword>
<feature type="repeat" description="TPR" evidence="1">
    <location>
        <begin position="65"/>
        <end position="98"/>
    </location>
</feature>
<dbReference type="STRING" id="1121305.CLCOL_24700"/>
<organism evidence="4 5">
    <name type="scientific">Clostridium colicanis DSM 13634</name>
    <dbReference type="NCBI Taxonomy" id="1121305"/>
    <lineage>
        <taxon>Bacteria</taxon>
        <taxon>Bacillati</taxon>
        <taxon>Bacillota</taxon>
        <taxon>Clostridia</taxon>
        <taxon>Eubacteriales</taxon>
        <taxon>Clostridiaceae</taxon>
        <taxon>Clostridium</taxon>
    </lineage>
</organism>
<evidence type="ECO:0000313" key="5">
    <source>
        <dbReference type="Proteomes" id="UP000075374"/>
    </source>
</evidence>
<proteinExistence type="predicted"/>
<sequence>MIDFTLEMKNIKPIEDIELNKDNVDMDIKKSIILYNKAIAEIKINDLNSAIKDLKKALSYNEDFAEGMRLLGLCYVNNQKYKKAENIFKELAEYEEYSDLAKKYIRNLMVEGDITKTVKSTEDNSSNDIDGNRNKKIVIGVSVLSVLIAIFTISFIIGINIPSASKQELAANKTKNLADKKTNKSSDENNNEDMSNTVSSDITKNNTTETTEQLDNTSSQEDDNDSSSLSDTTKKSYEDENINNAQNMKNTNSNYKSKDNTGKVKSDDKSKSYTDIKSMWDIYNEGNRLYKQGKYKQALPKLKKAYEIRPSEDLMPWITYQIGNAYKETGDNVNALIFFHKVKEEYPNSGYVSSADRGIKQIEKAMSEKDND</sequence>
<feature type="region of interest" description="Disordered" evidence="2">
    <location>
        <begin position="176"/>
        <end position="270"/>
    </location>
</feature>
<keyword evidence="3" id="KW-0472">Membrane</keyword>
<evidence type="ECO:0000256" key="1">
    <source>
        <dbReference type="PROSITE-ProRule" id="PRU00339"/>
    </source>
</evidence>
<dbReference type="PATRIC" id="fig|1121305.3.peg.2454"/>
<dbReference type="EMBL" id="LTBB01000020">
    <property type="protein sequence ID" value="KYH27296.1"/>
    <property type="molecule type" value="Genomic_DNA"/>
</dbReference>
<dbReference type="InterPro" id="IPR011990">
    <property type="entry name" value="TPR-like_helical_dom_sf"/>
</dbReference>
<dbReference type="Gene3D" id="1.25.40.10">
    <property type="entry name" value="Tetratricopeptide repeat domain"/>
    <property type="match status" value="2"/>
</dbReference>
<gene>
    <name evidence="4" type="ORF">CLCOL_24700</name>
</gene>
<dbReference type="AlphaFoldDB" id="A0A151AHY5"/>
<dbReference type="SUPFAM" id="SSF48452">
    <property type="entry name" value="TPR-like"/>
    <property type="match status" value="1"/>
</dbReference>
<dbReference type="Proteomes" id="UP000075374">
    <property type="component" value="Unassembled WGS sequence"/>
</dbReference>
<feature type="compositionally biased region" description="Basic and acidic residues" evidence="2">
    <location>
        <begin position="176"/>
        <end position="187"/>
    </location>
</feature>
<keyword evidence="3" id="KW-0812">Transmembrane</keyword>
<dbReference type="Pfam" id="PF13432">
    <property type="entry name" value="TPR_16"/>
    <property type="match status" value="1"/>
</dbReference>
<feature type="compositionally biased region" description="Basic and acidic residues" evidence="2">
    <location>
        <begin position="256"/>
        <end position="270"/>
    </location>
</feature>
<dbReference type="InterPro" id="IPR019734">
    <property type="entry name" value="TPR_rpt"/>
</dbReference>
<feature type="transmembrane region" description="Helical" evidence="3">
    <location>
        <begin position="137"/>
        <end position="159"/>
    </location>
</feature>
<feature type="compositionally biased region" description="Polar residues" evidence="2">
    <location>
        <begin position="242"/>
        <end position="255"/>
    </location>
</feature>
<keyword evidence="1" id="KW-0802">TPR repeat</keyword>
<evidence type="ECO:0000256" key="3">
    <source>
        <dbReference type="SAM" id="Phobius"/>
    </source>
</evidence>
<feature type="repeat" description="TPR" evidence="1">
    <location>
        <begin position="279"/>
        <end position="312"/>
    </location>
</feature>
<dbReference type="SMART" id="SM00028">
    <property type="entry name" value="TPR"/>
    <property type="match status" value="4"/>
</dbReference>
<protein>
    <submittedName>
        <fullName evidence="4">Tetratricopeptide repeat protein</fullName>
    </submittedName>
</protein>
<evidence type="ECO:0000313" key="4">
    <source>
        <dbReference type="EMBL" id="KYH27296.1"/>
    </source>
</evidence>
<feature type="compositionally biased region" description="Polar residues" evidence="2">
    <location>
        <begin position="198"/>
        <end position="214"/>
    </location>
</feature>
<name>A0A151AHY5_9CLOT</name>
<reference evidence="4 5" key="1">
    <citation type="submission" date="2016-02" db="EMBL/GenBank/DDBJ databases">
        <title>Genome sequence of Clostridium colicanis DSM 13634.</title>
        <authorList>
            <person name="Poehlein A."/>
            <person name="Daniel R."/>
        </authorList>
    </citation>
    <scope>NUCLEOTIDE SEQUENCE [LARGE SCALE GENOMIC DNA]</scope>
    <source>
        <strain evidence="4 5">DSM 13634</strain>
    </source>
</reference>